<dbReference type="AlphaFoldDB" id="A0A6C0BV33"/>
<reference evidence="1" key="1">
    <citation type="journal article" date="2020" name="Nature">
        <title>Giant virus diversity and host interactions through global metagenomics.</title>
        <authorList>
            <person name="Schulz F."/>
            <person name="Roux S."/>
            <person name="Paez-Espino D."/>
            <person name="Jungbluth S."/>
            <person name="Walsh D.A."/>
            <person name="Denef V.J."/>
            <person name="McMahon K.D."/>
            <person name="Konstantinidis K.T."/>
            <person name="Eloe-Fadrosh E.A."/>
            <person name="Kyrpides N.C."/>
            <person name="Woyke T."/>
        </authorList>
    </citation>
    <scope>NUCLEOTIDE SEQUENCE</scope>
    <source>
        <strain evidence="1">GVMAG-M-3300018428-35</strain>
    </source>
</reference>
<sequence>MDSKYLIIDPRPPECFKDQTFCGYKKRDVISALLKSIESGKVENSCFWLTECLVSGYIFELLDKLIVFGGKVIHINNPYLPSFLWDRYSSFMKSIDHLNKKDKRQFIHLRNTQSIRNSFTDIVITLTTSSKNKRYDKYPKLKEDIDFSLHSMKKKMNATMQLLPSHIIKFTDPEELRVIMNEFFFNLKNKHGGYDNCIYWIIWLVQWEKINKKKKISFEIEERPIKNIHKKYCRDLIWLVWSVIFEEANTRGQSIKIQIQHLFLLYKDNFSSGKRNLRLPLVYNAIGYLTLPVKFNIPIRSNYDIYIKTQCNVNKLFIEKKKFETKEYVEPEKPTKKIIGTEKEISLSKLNQISEIDQIFIK</sequence>
<evidence type="ECO:0000313" key="1">
    <source>
        <dbReference type="EMBL" id="QHS95434.1"/>
    </source>
</evidence>
<dbReference type="GO" id="GO:0006260">
    <property type="term" value="P:DNA replication"/>
    <property type="evidence" value="ECO:0007669"/>
    <property type="project" value="InterPro"/>
</dbReference>
<organism evidence="1">
    <name type="scientific">viral metagenome</name>
    <dbReference type="NCBI Taxonomy" id="1070528"/>
    <lineage>
        <taxon>unclassified sequences</taxon>
        <taxon>metagenomes</taxon>
        <taxon>organismal metagenomes</taxon>
    </lineage>
</organism>
<proteinExistence type="predicted"/>
<dbReference type="InterPro" id="IPR008921">
    <property type="entry name" value="DNA_pol3_clamp-load_cplx_C"/>
</dbReference>
<dbReference type="Gene3D" id="1.20.272.10">
    <property type="match status" value="1"/>
</dbReference>
<dbReference type="EMBL" id="MN739250">
    <property type="protein sequence ID" value="QHS95434.1"/>
    <property type="molecule type" value="Genomic_DNA"/>
</dbReference>
<protein>
    <submittedName>
        <fullName evidence="1">Uncharacterized protein</fullName>
    </submittedName>
</protein>
<name>A0A6C0BV33_9ZZZZ</name>
<accession>A0A6C0BV33</accession>
<dbReference type="SUPFAM" id="SSF48019">
    <property type="entry name" value="post-AAA+ oligomerization domain-like"/>
    <property type="match status" value="1"/>
</dbReference>
<dbReference type="GO" id="GO:0003677">
    <property type="term" value="F:DNA binding"/>
    <property type="evidence" value="ECO:0007669"/>
    <property type="project" value="InterPro"/>
</dbReference>